<gene>
    <name evidence="3" type="ORF">IAA96_08885</name>
</gene>
<dbReference type="GO" id="GO:0032422">
    <property type="term" value="F:purine-rich negative regulatory element binding"/>
    <property type="evidence" value="ECO:0007669"/>
    <property type="project" value="InterPro"/>
</dbReference>
<keyword evidence="2" id="KW-0238">DNA-binding</keyword>
<evidence type="ECO:0000313" key="3">
    <source>
        <dbReference type="EMBL" id="MBO8451201.1"/>
    </source>
</evidence>
<dbReference type="InterPro" id="IPR006628">
    <property type="entry name" value="PUR-bd_fam"/>
</dbReference>
<dbReference type="Proteomes" id="UP000823616">
    <property type="component" value="Unassembled WGS sequence"/>
</dbReference>
<sequence length="62" mass="7408">MGIRGELFTTDVKVKNRTYFFNVKENRTGDIFLQIVETKNLEGSDFERRTVVIFEDDMRKFL</sequence>
<comment type="caution">
    <text evidence="3">The sequence shown here is derived from an EMBL/GenBank/DDBJ whole genome shotgun (WGS) entry which is preliminary data.</text>
</comment>
<protein>
    <submittedName>
        <fullName evidence="3">DUF3276 family protein</fullName>
    </submittedName>
</protein>
<dbReference type="AlphaFoldDB" id="A0A9D9HH22"/>
<name>A0A9D9HH22_9SPIR</name>
<reference evidence="3" key="1">
    <citation type="submission" date="2020-10" db="EMBL/GenBank/DDBJ databases">
        <authorList>
            <person name="Gilroy R."/>
        </authorList>
    </citation>
    <scope>NUCLEOTIDE SEQUENCE</scope>
    <source>
        <strain evidence="3">B3-4054</strain>
    </source>
</reference>
<evidence type="ECO:0000313" key="4">
    <source>
        <dbReference type="Proteomes" id="UP000823616"/>
    </source>
</evidence>
<dbReference type="EMBL" id="JADIMS010000164">
    <property type="protein sequence ID" value="MBO8451201.1"/>
    <property type="molecule type" value="Genomic_DNA"/>
</dbReference>
<comment type="similarity">
    <text evidence="1">Belongs to the PUR DNA-binding protein family.</text>
</comment>
<dbReference type="SMART" id="SM00712">
    <property type="entry name" value="PUR"/>
    <property type="match status" value="1"/>
</dbReference>
<feature type="non-terminal residue" evidence="3">
    <location>
        <position position="62"/>
    </location>
</feature>
<evidence type="ECO:0000256" key="2">
    <source>
        <dbReference type="ARBA" id="ARBA00023125"/>
    </source>
</evidence>
<accession>A0A9D9HH22</accession>
<reference evidence="3" key="2">
    <citation type="journal article" date="2021" name="PeerJ">
        <title>Extensive microbial diversity within the chicken gut microbiome revealed by metagenomics and culture.</title>
        <authorList>
            <person name="Gilroy R."/>
            <person name="Ravi A."/>
            <person name="Getino M."/>
            <person name="Pursley I."/>
            <person name="Horton D.L."/>
            <person name="Alikhan N.F."/>
            <person name="Baker D."/>
            <person name="Gharbi K."/>
            <person name="Hall N."/>
            <person name="Watson M."/>
            <person name="Adriaenssens E.M."/>
            <person name="Foster-Nyarko E."/>
            <person name="Jarju S."/>
            <person name="Secka A."/>
            <person name="Antonio M."/>
            <person name="Oren A."/>
            <person name="Chaudhuri R.R."/>
            <person name="La Ragione R."/>
            <person name="Hildebrand F."/>
            <person name="Pallen M.J."/>
        </authorList>
    </citation>
    <scope>NUCLEOTIDE SEQUENCE</scope>
    <source>
        <strain evidence="3">B3-4054</strain>
    </source>
</reference>
<dbReference type="Pfam" id="PF11680">
    <property type="entry name" value="DUF3276"/>
    <property type="match status" value="1"/>
</dbReference>
<proteinExistence type="inferred from homology"/>
<evidence type="ECO:0000256" key="1">
    <source>
        <dbReference type="ARBA" id="ARBA00009251"/>
    </source>
</evidence>
<dbReference type="Gene3D" id="3.10.450.700">
    <property type="match status" value="1"/>
</dbReference>
<dbReference type="GO" id="GO:0000977">
    <property type="term" value="F:RNA polymerase II transcription regulatory region sequence-specific DNA binding"/>
    <property type="evidence" value="ECO:0007669"/>
    <property type="project" value="InterPro"/>
</dbReference>
<organism evidence="3 4">
    <name type="scientific">Candidatus Avitreponema avistercoris</name>
    <dbReference type="NCBI Taxonomy" id="2840705"/>
    <lineage>
        <taxon>Bacteria</taxon>
        <taxon>Pseudomonadati</taxon>
        <taxon>Spirochaetota</taxon>
        <taxon>Spirochaetia</taxon>
        <taxon>Spirochaetales</taxon>
        <taxon>Candidatus Avitreponema</taxon>
    </lineage>
</organism>